<keyword evidence="5" id="KW-1185">Reference proteome</keyword>
<sequence length="266" mass="28230">MSLSSLRHWAARADHPLARALRSTKRHLQHFTLPAPKLVVKPMLWLFLGLRAIVFFVRGKLIAEPLLKAYCTRFGRGVTAGIYVPWVTGRGELVLGDYVQFNGKLSLKFAASFVARPKLHIGDYSDIGHAVSFVVGREIRLGRHVQVASGVSFRDSSGHASDPAARLAGAPPADEDVRAIVVHDNVWIGADAMILPGVEIGEGSIVTARSIVSANVAPYTIVAGSPARRVGVLPRPGEPSAEAAEAAAAAPPATPQEPPLAKPDAA</sequence>
<dbReference type="Gene3D" id="2.160.10.10">
    <property type="entry name" value="Hexapeptide repeat proteins"/>
    <property type="match status" value="1"/>
</dbReference>
<dbReference type="GO" id="GO:0005829">
    <property type="term" value="C:cytosol"/>
    <property type="evidence" value="ECO:0007669"/>
    <property type="project" value="TreeGrafter"/>
</dbReference>
<feature type="compositionally biased region" description="Low complexity" evidence="3">
    <location>
        <begin position="234"/>
        <end position="251"/>
    </location>
</feature>
<organism evidence="4 5">
    <name type="scientific">Aquimonas voraii</name>
    <dbReference type="NCBI Taxonomy" id="265719"/>
    <lineage>
        <taxon>Bacteria</taxon>
        <taxon>Pseudomonadati</taxon>
        <taxon>Pseudomonadota</taxon>
        <taxon>Gammaproteobacteria</taxon>
        <taxon>Lysobacterales</taxon>
        <taxon>Lysobacteraceae</taxon>
        <taxon>Aquimonas</taxon>
    </lineage>
</organism>
<dbReference type="CDD" id="cd04647">
    <property type="entry name" value="LbH_MAT_like"/>
    <property type="match status" value="1"/>
</dbReference>
<dbReference type="AlphaFoldDB" id="A0A1G6WNC5"/>
<feature type="compositionally biased region" description="Pro residues" evidence="3">
    <location>
        <begin position="252"/>
        <end position="266"/>
    </location>
</feature>
<dbReference type="Proteomes" id="UP000199603">
    <property type="component" value="Unassembled WGS sequence"/>
</dbReference>
<accession>A0A1G6WNC5</accession>
<proteinExistence type="inferred from homology"/>
<reference evidence="4 5" key="1">
    <citation type="submission" date="2016-10" db="EMBL/GenBank/DDBJ databases">
        <authorList>
            <person name="de Groot N.N."/>
        </authorList>
    </citation>
    <scope>NUCLEOTIDE SEQUENCE [LARGE SCALE GENOMIC DNA]</scope>
    <source>
        <strain evidence="4 5">DSM 16957</strain>
    </source>
</reference>
<dbReference type="InterPro" id="IPR001451">
    <property type="entry name" value="Hexapep"/>
</dbReference>
<dbReference type="SUPFAM" id="SSF51161">
    <property type="entry name" value="Trimeric LpxA-like enzymes"/>
    <property type="match status" value="1"/>
</dbReference>
<dbReference type="InterPro" id="IPR051159">
    <property type="entry name" value="Hexapeptide_acetyltransf"/>
</dbReference>
<evidence type="ECO:0000256" key="2">
    <source>
        <dbReference type="ARBA" id="ARBA00022679"/>
    </source>
</evidence>
<comment type="similarity">
    <text evidence="1">Belongs to the transferase hexapeptide repeat family.</text>
</comment>
<dbReference type="OrthoDB" id="9815592at2"/>
<dbReference type="PANTHER" id="PTHR23416">
    <property type="entry name" value="SIALIC ACID SYNTHASE-RELATED"/>
    <property type="match status" value="1"/>
</dbReference>
<evidence type="ECO:0000256" key="3">
    <source>
        <dbReference type="SAM" id="MobiDB-lite"/>
    </source>
</evidence>
<evidence type="ECO:0000313" key="5">
    <source>
        <dbReference type="Proteomes" id="UP000199603"/>
    </source>
</evidence>
<protein>
    <submittedName>
        <fullName evidence="4">Transferase hexapeptide (Six repeat-containing protein)</fullName>
    </submittedName>
</protein>
<name>A0A1G6WNC5_9GAMM</name>
<dbReference type="InterPro" id="IPR011004">
    <property type="entry name" value="Trimer_LpxA-like_sf"/>
</dbReference>
<dbReference type="Pfam" id="PF00132">
    <property type="entry name" value="Hexapep"/>
    <property type="match status" value="1"/>
</dbReference>
<dbReference type="PANTHER" id="PTHR23416:SF23">
    <property type="entry name" value="ACETYLTRANSFERASE C18B11.09C-RELATED"/>
    <property type="match status" value="1"/>
</dbReference>
<gene>
    <name evidence="4" type="ORF">SAMN04488509_10554</name>
</gene>
<dbReference type="GO" id="GO:0008374">
    <property type="term" value="F:O-acyltransferase activity"/>
    <property type="evidence" value="ECO:0007669"/>
    <property type="project" value="TreeGrafter"/>
</dbReference>
<feature type="region of interest" description="Disordered" evidence="3">
    <location>
        <begin position="230"/>
        <end position="266"/>
    </location>
</feature>
<keyword evidence="2 4" id="KW-0808">Transferase</keyword>
<evidence type="ECO:0000313" key="4">
    <source>
        <dbReference type="EMBL" id="SDD66545.1"/>
    </source>
</evidence>
<dbReference type="EMBL" id="FNAG01000005">
    <property type="protein sequence ID" value="SDD66545.1"/>
    <property type="molecule type" value="Genomic_DNA"/>
</dbReference>
<dbReference type="STRING" id="265719.SAMN04488509_10554"/>
<evidence type="ECO:0000256" key="1">
    <source>
        <dbReference type="ARBA" id="ARBA00007274"/>
    </source>
</evidence>
<dbReference type="RefSeq" id="WP_091242188.1">
    <property type="nucleotide sequence ID" value="NZ_FNAG01000005.1"/>
</dbReference>